<dbReference type="STRING" id="1434110.MSHOH_0206"/>
<proteinExistence type="predicted"/>
<evidence type="ECO:0000313" key="2">
    <source>
        <dbReference type="Proteomes" id="UP000033101"/>
    </source>
</evidence>
<dbReference type="AlphaFoldDB" id="A0A0E3S669"/>
<gene>
    <name evidence="1" type="ORF">MSHOH_0206</name>
</gene>
<organism evidence="1 2">
    <name type="scientific">Methanosarcina horonobensis HB-1 = JCM 15518</name>
    <dbReference type="NCBI Taxonomy" id="1434110"/>
    <lineage>
        <taxon>Archaea</taxon>
        <taxon>Methanobacteriati</taxon>
        <taxon>Methanobacteriota</taxon>
        <taxon>Stenosarchaea group</taxon>
        <taxon>Methanomicrobia</taxon>
        <taxon>Methanosarcinales</taxon>
        <taxon>Methanosarcinaceae</taxon>
        <taxon>Methanosarcina</taxon>
    </lineage>
</organism>
<accession>A0A0E3S669</accession>
<dbReference type="HOGENOM" id="CLU_2550272_0_0_2"/>
<evidence type="ECO:0000313" key="1">
    <source>
        <dbReference type="EMBL" id="AKB76689.1"/>
    </source>
</evidence>
<dbReference type="EMBL" id="CP009516">
    <property type="protein sequence ID" value="AKB76689.1"/>
    <property type="molecule type" value="Genomic_DNA"/>
</dbReference>
<dbReference type="Proteomes" id="UP000033101">
    <property type="component" value="Chromosome"/>
</dbReference>
<dbReference type="KEGG" id="mhor:MSHOH_0206"/>
<name>A0A0E3S669_9EURY</name>
<reference evidence="1 2" key="1">
    <citation type="submission" date="2014-07" db="EMBL/GenBank/DDBJ databases">
        <title>Methanogenic archaea and the global carbon cycle.</title>
        <authorList>
            <person name="Henriksen J.R."/>
            <person name="Luke J."/>
            <person name="Reinhart S."/>
            <person name="Benedict M.N."/>
            <person name="Youngblut N.D."/>
            <person name="Metcalf M.E."/>
            <person name="Whitaker R.J."/>
            <person name="Metcalf W.W."/>
        </authorList>
    </citation>
    <scope>NUCLEOTIDE SEQUENCE [LARGE SCALE GENOMIC DNA]</scope>
    <source>
        <strain evidence="1 2">HB-1</strain>
    </source>
</reference>
<sequence length="82" mass="10013">MFEKLKENEELWDLFTRKEEYSVTFRDGYERFPYYLSNHRSIFEPRVSKFLVENGLKPQYPDEKKFAVCLTHEMGSRPARRT</sequence>
<keyword evidence="2" id="KW-1185">Reference proteome</keyword>
<protein>
    <submittedName>
        <fullName evidence="1">Uncharacterized protein</fullName>
    </submittedName>
</protein>